<dbReference type="InterPro" id="IPR001753">
    <property type="entry name" value="Enoyl-CoA_hydra/iso"/>
</dbReference>
<comment type="similarity">
    <text evidence="1">Belongs to the enoyl-CoA hydratase/isomerase family.</text>
</comment>
<evidence type="ECO:0000313" key="4">
    <source>
        <dbReference type="Proteomes" id="UP000076335"/>
    </source>
</evidence>
<dbReference type="PANTHER" id="PTHR11941:SF133">
    <property type="entry name" value="1,2-EPOXYPHENYLACETYL-COA ISOMERASE"/>
    <property type="match status" value="1"/>
</dbReference>
<dbReference type="EMBL" id="LPVY01000005">
    <property type="protein sequence ID" value="KZB66933.1"/>
    <property type="molecule type" value="Genomic_DNA"/>
</dbReference>
<dbReference type="Gene3D" id="1.10.12.10">
    <property type="entry name" value="Lyase 2-enoyl-coa Hydratase, Chain A, domain 2"/>
    <property type="match status" value="1"/>
</dbReference>
<dbReference type="GO" id="GO:0006635">
    <property type="term" value="P:fatty acid beta-oxidation"/>
    <property type="evidence" value="ECO:0007669"/>
    <property type="project" value="TreeGrafter"/>
</dbReference>
<sequence>MTSTDAVLLSITDQIATITLNRPDRMNALDQSMIEGLGTALDRIEADIAHIGAVIIEGSGGTFMAGGDVKFFYELSQNPAEESRPQIETMINRVHDIIIRLTALPRPVIAKLEGAVAGFGISLMNACDLAVAAEETVFTLAYIHIGTSPDGGSTHSLPRLVGMKKAKEIAFLGDRFTATDAHECGLINKVVPADQLASATAKYAARLAAGPRDALARTKALLNTALEHDLAKQLAREATAFADCAGSHDFREGVRAFVEKRSPQFGKS</sequence>
<name>A0A154L8T6_9PROT</name>
<dbReference type="PANTHER" id="PTHR11941">
    <property type="entry name" value="ENOYL-COA HYDRATASE-RELATED"/>
    <property type="match status" value="1"/>
</dbReference>
<evidence type="ECO:0000256" key="1">
    <source>
        <dbReference type="ARBA" id="ARBA00005254"/>
    </source>
</evidence>
<dbReference type="Pfam" id="PF00378">
    <property type="entry name" value="ECH_1"/>
    <property type="match status" value="1"/>
</dbReference>
<gene>
    <name evidence="3" type="ORF">AUP42_15530</name>
</gene>
<organism evidence="3 4">
    <name type="scientific">Thalassospira lucentensis</name>
    <dbReference type="NCBI Taxonomy" id="168935"/>
    <lineage>
        <taxon>Bacteria</taxon>
        <taxon>Pseudomonadati</taxon>
        <taxon>Pseudomonadota</taxon>
        <taxon>Alphaproteobacteria</taxon>
        <taxon>Rhodospirillales</taxon>
        <taxon>Thalassospiraceae</taxon>
        <taxon>Thalassospira</taxon>
    </lineage>
</organism>
<dbReference type="RefSeq" id="WP_062950354.1">
    <property type="nucleotide sequence ID" value="NZ_LPVY01000005.1"/>
</dbReference>
<dbReference type="OrthoDB" id="9781757at2"/>
<keyword evidence="2" id="KW-0456">Lyase</keyword>
<reference evidence="3 4" key="1">
    <citation type="submission" date="2015-12" db="EMBL/GenBank/DDBJ databases">
        <title>Genome sequence of Thalassospira lucentensis MCCC 1A02072.</title>
        <authorList>
            <person name="Lu L."/>
            <person name="Lai Q."/>
            <person name="Shao Z."/>
            <person name="Qian P."/>
        </authorList>
    </citation>
    <scope>NUCLEOTIDE SEQUENCE [LARGE SCALE GENOMIC DNA]</scope>
    <source>
        <strain evidence="3 4">MCCC 1A02072</strain>
    </source>
</reference>
<dbReference type="InterPro" id="IPR014748">
    <property type="entry name" value="Enoyl-CoA_hydra_C"/>
</dbReference>
<dbReference type="GO" id="GO:0016829">
    <property type="term" value="F:lyase activity"/>
    <property type="evidence" value="ECO:0007669"/>
    <property type="project" value="UniProtKB-KW"/>
</dbReference>
<dbReference type="InterPro" id="IPR029045">
    <property type="entry name" value="ClpP/crotonase-like_dom_sf"/>
</dbReference>
<evidence type="ECO:0000313" key="3">
    <source>
        <dbReference type="EMBL" id="KZB66933.1"/>
    </source>
</evidence>
<dbReference type="Proteomes" id="UP000076335">
    <property type="component" value="Unassembled WGS sequence"/>
</dbReference>
<accession>A0A154L8T6</accession>
<dbReference type="Gene3D" id="3.90.226.10">
    <property type="entry name" value="2-enoyl-CoA Hydratase, Chain A, domain 1"/>
    <property type="match status" value="1"/>
</dbReference>
<proteinExistence type="inferred from homology"/>
<comment type="caution">
    <text evidence="3">The sequence shown here is derived from an EMBL/GenBank/DDBJ whole genome shotgun (WGS) entry which is preliminary data.</text>
</comment>
<dbReference type="CDD" id="cd06558">
    <property type="entry name" value="crotonase-like"/>
    <property type="match status" value="1"/>
</dbReference>
<protein>
    <submittedName>
        <fullName evidence="3">Enoyl-CoA hydratase</fullName>
    </submittedName>
</protein>
<dbReference type="AlphaFoldDB" id="A0A154L8T6"/>
<evidence type="ECO:0000256" key="2">
    <source>
        <dbReference type="ARBA" id="ARBA00023239"/>
    </source>
</evidence>
<dbReference type="SUPFAM" id="SSF52096">
    <property type="entry name" value="ClpP/crotonase"/>
    <property type="match status" value="1"/>
</dbReference>